<proteinExistence type="predicted"/>
<protein>
    <submittedName>
        <fullName evidence="12">Endonuclease</fullName>
    </submittedName>
</protein>
<reference evidence="13" key="1">
    <citation type="journal article" date="2019" name="Int. J. Syst. Evol. Microbiol.">
        <title>The Global Catalogue of Microorganisms (GCM) 10K type strain sequencing project: providing services to taxonomists for standard genome sequencing and annotation.</title>
        <authorList>
            <consortium name="The Broad Institute Genomics Platform"/>
            <consortium name="The Broad Institute Genome Sequencing Center for Infectious Disease"/>
            <person name="Wu L."/>
            <person name="Ma J."/>
        </authorList>
    </citation>
    <scope>NUCLEOTIDE SEQUENCE [LARGE SCALE GENOMIC DNA]</scope>
    <source>
        <strain evidence="13">CGMCC 1.12931</strain>
    </source>
</reference>
<dbReference type="PANTHER" id="PTHR15822">
    <property type="entry name" value="TRAF AND TNF RECEPTOR-ASSOCIATED PROTEIN"/>
    <property type="match status" value="1"/>
</dbReference>
<evidence type="ECO:0000256" key="9">
    <source>
        <dbReference type="SAM" id="MobiDB-lite"/>
    </source>
</evidence>
<keyword evidence="13" id="KW-1185">Reference proteome</keyword>
<evidence type="ECO:0000256" key="7">
    <source>
        <dbReference type="ARBA" id="ARBA00022842"/>
    </source>
</evidence>
<dbReference type="PANTHER" id="PTHR15822:SF4">
    <property type="entry name" value="TYROSYL-DNA PHOSPHODIESTERASE 2"/>
    <property type="match status" value="1"/>
</dbReference>
<comment type="cofactor">
    <cofactor evidence="2">
        <name>Mg(2+)</name>
        <dbReference type="ChEBI" id="CHEBI:18420"/>
    </cofactor>
</comment>
<keyword evidence="12" id="KW-0255">Endonuclease</keyword>
<keyword evidence="3" id="KW-0540">Nuclease</keyword>
<feature type="region of interest" description="Disordered" evidence="9">
    <location>
        <begin position="329"/>
        <end position="351"/>
    </location>
</feature>
<keyword evidence="7" id="KW-0460">Magnesium</keyword>
<comment type="caution">
    <text evidence="12">The sequence shown here is derived from an EMBL/GenBank/DDBJ whole genome shotgun (WGS) entry which is preliminary data.</text>
</comment>
<evidence type="ECO:0000256" key="8">
    <source>
        <dbReference type="ARBA" id="ARBA00023204"/>
    </source>
</evidence>
<evidence type="ECO:0000313" key="12">
    <source>
        <dbReference type="EMBL" id="GGE29764.1"/>
    </source>
</evidence>
<name>A0ABQ1SE33_9FLAO</name>
<evidence type="ECO:0000313" key="13">
    <source>
        <dbReference type="Proteomes" id="UP000599179"/>
    </source>
</evidence>
<feature type="transmembrane region" description="Helical" evidence="10">
    <location>
        <begin position="58"/>
        <end position="79"/>
    </location>
</feature>
<evidence type="ECO:0000256" key="1">
    <source>
        <dbReference type="ARBA" id="ARBA00001936"/>
    </source>
</evidence>
<accession>A0ABQ1SE33</accession>
<keyword evidence="10" id="KW-0472">Membrane</keyword>
<dbReference type="Gene3D" id="3.60.10.10">
    <property type="entry name" value="Endonuclease/exonuclease/phosphatase"/>
    <property type="match status" value="1"/>
</dbReference>
<keyword evidence="10" id="KW-1133">Transmembrane helix</keyword>
<dbReference type="Proteomes" id="UP000599179">
    <property type="component" value="Unassembled WGS sequence"/>
</dbReference>
<comment type="cofactor">
    <cofactor evidence="1">
        <name>Mn(2+)</name>
        <dbReference type="ChEBI" id="CHEBI:29035"/>
    </cofactor>
</comment>
<sequence>MNIVLIILEFAFFVMAFITLLNINHWSVRVLDFPKVQLLVLSLLVATASIGLENYQSTLSIIAFIFILAAIVFHLVRIIPYTKFYPKEVQTNSEKDHKNRFNVMSFNVLMDNTKYQYVLHLIQEYNPDVLLLLETNATWENAMKDLESNYTYCIKIPQENLYGMHLYSKFPLHDTQVRYVVKKQIPSIKAKIELPSGQKIQVYAMHPKPPNPSEAGHSTNRDAELLIIGKEAKKSKLPVIVFGDLNDVAWSRSTRLFKKVSGLLDPRIGRGNYNTFHADYSFLRWPLDHLFHSHHFMLNEIKVLPHAGSDHFPIFVSLQFNTQNKIVQDPVESDTEDETQAKEKIEDAFGD</sequence>
<keyword evidence="6" id="KW-0378">Hydrolase</keyword>
<evidence type="ECO:0000256" key="4">
    <source>
        <dbReference type="ARBA" id="ARBA00022723"/>
    </source>
</evidence>
<evidence type="ECO:0000256" key="10">
    <source>
        <dbReference type="SAM" id="Phobius"/>
    </source>
</evidence>
<keyword evidence="8" id="KW-0234">DNA repair</keyword>
<gene>
    <name evidence="12" type="ORF">GCM10010832_07840</name>
</gene>
<feature type="domain" description="Endonuclease/exonuclease/phosphatase" evidence="11">
    <location>
        <begin position="104"/>
        <end position="311"/>
    </location>
</feature>
<evidence type="ECO:0000259" key="11">
    <source>
        <dbReference type="Pfam" id="PF03372"/>
    </source>
</evidence>
<keyword evidence="10" id="KW-0812">Transmembrane</keyword>
<dbReference type="EMBL" id="BMGM01000003">
    <property type="protein sequence ID" value="GGE29764.1"/>
    <property type="molecule type" value="Genomic_DNA"/>
</dbReference>
<dbReference type="InterPro" id="IPR051547">
    <property type="entry name" value="TDP2-like"/>
</dbReference>
<evidence type="ECO:0000256" key="2">
    <source>
        <dbReference type="ARBA" id="ARBA00001946"/>
    </source>
</evidence>
<evidence type="ECO:0000256" key="5">
    <source>
        <dbReference type="ARBA" id="ARBA00022763"/>
    </source>
</evidence>
<keyword evidence="4" id="KW-0479">Metal-binding</keyword>
<keyword evidence="5" id="KW-0227">DNA damage</keyword>
<organism evidence="12 13">
    <name type="scientific">Psychroflexus planctonicus</name>
    <dbReference type="NCBI Taxonomy" id="1526575"/>
    <lineage>
        <taxon>Bacteria</taxon>
        <taxon>Pseudomonadati</taxon>
        <taxon>Bacteroidota</taxon>
        <taxon>Flavobacteriia</taxon>
        <taxon>Flavobacteriales</taxon>
        <taxon>Flavobacteriaceae</taxon>
        <taxon>Psychroflexus</taxon>
    </lineage>
</organism>
<dbReference type="RefSeq" id="WP_188457794.1">
    <property type="nucleotide sequence ID" value="NZ_BMGM01000003.1"/>
</dbReference>
<evidence type="ECO:0000256" key="3">
    <source>
        <dbReference type="ARBA" id="ARBA00022722"/>
    </source>
</evidence>
<dbReference type="InterPro" id="IPR005135">
    <property type="entry name" value="Endo/exonuclease/phosphatase"/>
</dbReference>
<evidence type="ECO:0000256" key="6">
    <source>
        <dbReference type="ARBA" id="ARBA00022801"/>
    </source>
</evidence>
<dbReference type="InterPro" id="IPR036691">
    <property type="entry name" value="Endo/exonu/phosph_ase_sf"/>
</dbReference>
<feature type="transmembrane region" description="Helical" evidence="10">
    <location>
        <begin position="36"/>
        <end position="52"/>
    </location>
</feature>
<feature type="compositionally biased region" description="Basic and acidic residues" evidence="9">
    <location>
        <begin position="339"/>
        <end position="351"/>
    </location>
</feature>
<dbReference type="SUPFAM" id="SSF56219">
    <property type="entry name" value="DNase I-like"/>
    <property type="match status" value="1"/>
</dbReference>
<feature type="transmembrane region" description="Helical" evidence="10">
    <location>
        <begin position="6"/>
        <end position="24"/>
    </location>
</feature>
<dbReference type="Pfam" id="PF03372">
    <property type="entry name" value="Exo_endo_phos"/>
    <property type="match status" value="1"/>
</dbReference>
<dbReference type="GO" id="GO:0004519">
    <property type="term" value="F:endonuclease activity"/>
    <property type="evidence" value="ECO:0007669"/>
    <property type="project" value="UniProtKB-KW"/>
</dbReference>